<dbReference type="SMART" id="SM00636">
    <property type="entry name" value="Glyco_18"/>
    <property type="match status" value="1"/>
</dbReference>
<keyword evidence="1 6" id="KW-0732">Signal</keyword>
<dbReference type="GO" id="GO:0004568">
    <property type="term" value="F:chitinase activity"/>
    <property type="evidence" value="ECO:0007669"/>
    <property type="project" value="UniProtKB-ARBA"/>
</dbReference>
<evidence type="ECO:0000259" key="7">
    <source>
        <dbReference type="PROSITE" id="PS51910"/>
    </source>
</evidence>
<dbReference type="PANTHER" id="PTHR11177">
    <property type="entry name" value="CHITINASE"/>
    <property type="match status" value="1"/>
</dbReference>
<dbReference type="SUPFAM" id="SSF51445">
    <property type="entry name" value="(Trans)glycosidases"/>
    <property type="match status" value="1"/>
</dbReference>
<evidence type="ECO:0000256" key="2">
    <source>
        <dbReference type="ARBA" id="ARBA00022801"/>
    </source>
</evidence>
<dbReference type="AlphaFoldDB" id="A0A385GM51"/>
<dbReference type="EMBL" id="MG262382">
    <property type="protein sequence ID" value="AXX71249.1"/>
    <property type="molecule type" value="mRNA"/>
</dbReference>
<dbReference type="SUPFAM" id="SSF54556">
    <property type="entry name" value="Chitinase insertion domain"/>
    <property type="match status" value="1"/>
</dbReference>
<keyword evidence="3 4" id="KW-0326">Glycosidase</keyword>
<evidence type="ECO:0000256" key="3">
    <source>
        <dbReference type="ARBA" id="ARBA00023295"/>
    </source>
</evidence>
<dbReference type="PANTHER" id="PTHR11177:SF403">
    <property type="entry name" value="CHITINASE 2-RELATED"/>
    <property type="match status" value="1"/>
</dbReference>
<dbReference type="GO" id="GO:0005576">
    <property type="term" value="C:extracellular region"/>
    <property type="evidence" value="ECO:0007669"/>
    <property type="project" value="TreeGrafter"/>
</dbReference>
<dbReference type="Gene3D" id="3.20.20.80">
    <property type="entry name" value="Glycosidases"/>
    <property type="match status" value="1"/>
</dbReference>
<sequence length="476" mass="53213">MSLNQILNVMCFAACCMAVAARTGPSHDKVVVCYLSTWAVYRPNRGSYSIDNFDPNLCTHVVYAFSGLDSKTDTIKSLDPWQDLKDDYGKGGYEHLTSLKKNHPHLKVTLAVGGWNEGSKNYSIMAADPSRRKRFVNSALDFVRKFNFDGLDLDWEYPTQRDGEPEDRENFVHLVKELKDVLKPHNLLLTSAIGASKKVINEAYNVRELSKYLDFLHIMCYDYGGNWDRKITANAPLHSDDDLNVETTIKHLIKLGASPSKIVMGVPFYGRTFITESEGNYGDPSSEVPFQGPFTRENGFLGYNEICALLSNRSAKWTTTWDSATSQGIARFRDETTGETKVVVYDSTRSIAKKMRFAMEHKLGGIMTWSIDTDDFLGDCDMEAETFDDFGNAAGVKLTFPKRVNSNYPLLRTINEGIIIALDEIDQENAIRESEVDNEISHGDENGNGGNLSSAVPTNVLVVVASLSCFVLCRFL</sequence>
<comment type="similarity">
    <text evidence="5">Belongs to the glycosyl hydrolase 18 family.</text>
</comment>
<dbReference type="PROSITE" id="PS01095">
    <property type="entry name" value="GH18_1"/>
    <property type="match status" value="1"/>
</dbReference>
<reference evidence="8" key="1">
    <citation type="submission" date="2017-10" db="EMBL/GenBank/DDBJ databases">
        <title>Genome-wide analysis of developmental stage-specific transcription in Bradysia odoriphaga.</title>
        <authorList>
            <person name="Chen H."/>
            <person name="Lin L."/>
            <person name="Xie M."/>
            <person name="Zhang G."/>
            <person name="Su W."/>
        </authorList>
    </citation>
    <scope>NUCLEOTIDE SEQUENCE</scope>
    <source>
        <strain evidence="8">Yanji</strain>
    </source>
</reference>
<dbReference type="FunFam" id="3.20.20.80:FF:000097">
    <property type="entry name" value="Probable chitinase 2"/>
    <property type="match status" value="1"/>
</dbReference>
<protein>
    <submittedName>
        <fullName evidence="8">Chitinase</fullName>
    </submittedName>
</protein>
<evidence type="ECO:0000256" key="4">
    <source>
        <dbReference type="RuleBase" id="RU000489"/>
    </source>
</evidence>
<accession>A0A385GM51</accession>
<feature type="chain" id="PRO_5017280747" evidence="6">
    <location>
        <begin position="22"/>
        <end position="476"/>
    </location>
</feature>
<evidence type="ECO:0000256" key="1">
    <source>
        <dbReference type="ARBA" id="ARBA00022729"/>
    </source>
</evidence>
<dbReference type="InterPro" id="IPR011583">
    <property type="entry name" value="Chitinase_II/V-like_cat"/>
</dbReference>
<dbReference type="GO" id="GO:0006032">
    <property type="term" value="P:chitin catabolic process"/>
    <property type="evidence" value="ECO:0007669"/>
    <property type="project" value="UniProtKB-ARBA"/>
</dbReference>
<dbReference type="GO" id="GO:0005975">
    <property type="term" value="P:carbohydrate metabolic process"/>
    <property type="evidence" value="ECO:0007669"/>
    <property type="project" value="InterPro"/>
</dbReference>
<dbReference type="Gene3D" id="3.10.50.10">
    <property type="match status" value="1"/>
</dbReference>
<dbReference type="InterPro" id="IPR029070">
    <property type="entry name" value="Chitinase_insertion_sf"/>
</dbReference>
<dbReference type="InterPro" id="IPR050314">
    <property type="entry name" value="Glycosyl_Hydrlase_18"/>
</dbReference>
<dbReference type="Pfam" id="PF00704">
    <property type="entry name" value="Glyco_hydro_18"/>
    <property type="match status" value="1"/>
</dbReference>
<organism evidence="8">
    <name type="scientific">Bradysia odoriphaga</name>
    <dbReference type="NCBI Taxonomy" id="1564500"/>
    <lineage>
        <taxon>Eukaryota</taxon>
        <taxon>Metazoa</taxon>
        <taxon>Ecdysozoa</taxon>
        <taxon>Arthropoda</taxon>
        <taxon>Hexapoda</taxon>
        <taxon>Insecta</taxon>
        <taxon>Pterygota</taxon>
        <taxon>Neoptera</taxon>
        <taxon>Endopterygota</taxon>
        <taxon>Diptera</taxon>
        <taxon>Nematocera</taxon>
        <taxon>Sciaroidea</taxon>
        <taxon>Sciaridae</taxon>
        <taxon>Bradysia</taxon>
    </lineage>
</organism>
<dbReference type="InterPro" id="IPR017853">
    <property type="entry name" value="GH"/>
</dbReference>
<dbReference type="InterPro" id="IPR001223">
    <property type="entry name" value="Glyco_hydro18_cat"/>
</dbReference>
<feature type="signal peptide" evidence="6">
    <location>
        <begin position="1"/>
        <end position="21"/>
    </location>
</feature>
<evidence type="ECO:0000256" key="6">
    <source>
        <dbReference type="SAM" id="SignalP"/>
    </source>
</evidence>
<keyword evidence="2 4" id="KW-0378">Hydrolase</keyword>
<dbReference type="InterPro" id="IPR001579">
    <property type="entry name" value="Glyco_hydro_18_chit_AS"/>
</dbReference>
<evidence type="ECO:0000313" key="8">
    <source>
        <dbReference type="EMBL" id="AXX71249.1"/>
    </source>
</evidence>
<feature type="domain" description="GH18" evidence="7">
    <location>
        <begin position="29"/>
        <end position="421"/>
    </location>
</feature>
<dbReference type="PROSITE" id="PS51910">
    <property type="entry name" value="GH18_2"/>
    <property type="match status" value="1"/>
</dbReference>
<dbReference type="GO" id="GO:0008061">
    <property type="term" value="F:chitin binding"/>
    <property type="evidence" value="ECO:0007669"/>
    <property type="project" value="InterPro"/>
</dbReference>
<proteinExistence type="evidence at transcript level"/>
<dbReference type="CDD" id="cd02872">
    <property type="entry name" value="GH18_chitolectin_chitotriosidase"/>
    <property type="match status" value="1"/>
</dbReference>
<evidence type="ECO:0000256" key="5">
    <source>
        <dbReference type="RuleBase" id="RU004453"/>
    </source>
</evidence>
<name>A0A385GM51_9DIPT</name>